<dbReference type="EMBL" id="AMCI01000647">
    <property type="protein sequence ID" value="EJX08347.1"/>
    <property type="molecule type" value="Genomic_DNA"/>
</dbReference>
<gene>
    <name evidence="1" type="ORF">EVA_03544</name>
</gene>
<dbReference type="AlphaFoldDB" id="J9GKL0"/>
<reference evidence="1" key="1">
    <citation type="journal article" date="2012" name="PLoS ONE">
        <title>Gene sets for utilization of primary and secondary nutrition supplies in the distal gut of endangered iberian lynx.</title>
        <authorList>
            <person name="Alcaide M."/>
            <person name="Messina E."/>
            <person name="Richter M."/>
            <person name="Bargiela R."/>
            <person name="Peplies J."/>
            <person name="Huws S.A."/>
            <person name="Newbold C.J."/>
            <person name="Golyshin P.N."/>
            <person name="Simon M.A."/>
            <person name="Lopez G."/>
            <person name="Yakimov M.M."/>
            <person name="Ferrer M."/>
        </authorList>
    </citation>
    <scope>NUCLEOTIDE SEQUENCE</scope>
</reference>
<accession>J9GKL0</accession>
<sequence>MVLLTLGPESPEPLLRVLLNALDHHYQVTPFHGIAV</sequence>
<comment type="caution">
    <text evidence="1">The sequence shown here is derived from an EMBL/GenBank/DDBJ whole genome shotgun (WGS) entry which is preliminary data.</text>
</comment>
<protein>
    <submittedName>
        <fullName evidence="1">Uncharacterized protein</fullName>
    </submittedName>
</protein>
<evidence type="ECO:0000313" key="1">
    <source>
        <dbReference type="EMBL" id="EJX08347.1"/>
    </source>
</evidence>
<organism evidence="1">
    <name type="scientific">gut metagenome</name>
    <dbReference type="NCBI Taxonomy" id="749906"/>
    <lineage>
        <taxon>unclassified sequences</taxon>
        <taxon>metagenomes</taxon>
        <taxon>organismal metagenomes</taxon>
    </lineage>
</organism>
<name>J9GKL0_9ZZZZ</name>
<proteinExistence type="predicted"/>